<dbReference type="Proteomes" id="UP000440732">
    <property type="component" value="Unassembled WGS sequence"/>
</dbReference>
<evidence type="ECO:0000313" key="20">
    <source>
        <dbReference type="Proteomes" id="UP000488956"/>
    </source>
</evidence>
<evidence type="ECO:0000313" key="6">
    <source>
        <dbReference type="EMBL" id="KAE9216139.1"/>
    </source>
</evidence>
<dbReference type="OrthoDB" id="116432at2759"/>
<evidence type="ECO:0000313" key="16">
    <source>
        <dbReference type="Proteomes" id="UP000441208"/>
    </source>
</evidence>
<dbReference type="AlphaFoldDB" id="A0A6A4DAG0"/>
<dbReference type="EMBL" id="QXGE01000834">
    <property type="protein sequence ID" value="KAE9302788.1"/>
    <property type="molecule type" value="Genomic_DNA"/>
</dbReference>
<keyword evidence="12" id="KW-1185">Reference proteome</keyword>
<organism evidence="9 13">
    <name type="scientific">Phytophthora fragariae</name>
    <dbReference type="NCBI Taxonomy" id="53985"/>
    <lineage>
        <taxon>Eukaryota</taxon>
        <taxon>Sar</taxon>
        <taxon>Stramenopiles</taxon>
        <taxon>Oomycota</taxon>
        <taxon>Peronosporomycetes</taxon>
        <taxon>Peronosporales</taxon>
        <taxon>Peronosporaceae</taxon>
        <taxon>Phytophthora</taxon>
    </lineage>
</organism>
<evidence type="ECO:0000313" key="10">
    <source>
        <dbReference type="EMBL" id="KAE9345962.1"/>
    </source>
</evidence>
<dbReference type="EMBL" id="QXFY01000385">
    <property type="protein sequence ID" value="KAE9345962.1"/>
    <property type="molecule type" value="Genomic_DNA"/>
</dbReference>
<name>A0A6A4DAG0_9STRA</name>
<dbReference type="Proteomes" id="UP000486351">
    <property type="component" value="Unassembled WGS sequence"/>
</dbReference>
<dbReference type="SUPFAM" id="SSF52058">
    <property type="entry name" value="L domain-like"/>
    <property type="match status" value="1"/>
</dbReference>
<evidence type="ECO:0000313" key="18">
    <source>
        <dbReference type="Proteomes" id="UP000476176"/>
    </source>
</evidence>
<evidence type="ECO:0000313" key="5">
    <source>
        <dbReference type="EMBL" id="KAE9146458.1"/>
    </source>
</evidence>
<sequence length="257" mass="28659">MKCVILRSIFQSLDARVLNSLIISHCSELVVTVDIRRFSKLMVLEMYNSTVTEWSSISSLSLPYFPFLTTLFFVRSQLKGGLPEGITSDLSPDIIDIEFVATDLGGPLPDDLDKKWPSVVMLYLEHCELQEFPSVLSNMGLTDLSLADNNISVVPDSLSDSSMYVMLDHNPLDSIPDSFGSLNQLVCLTTQYTNVATLPLWLSKSVDIKYRARGTPYCRDLQSDSPEAVFASCAMDDSSNGIFPLAMRDRDRSFRAD</sequence>
<dbReference type="Proteomes" id="UP000460718">
    <property type="component" value="Unassembled WGS sequence"/>
</dbReference>
<dbReference type="Proteomes" id="UP000441208">
    <property type="component" value="Unassembled WGS sequence"/>
</dbReference>
<dbReference type="Proteomes" id="UP000488956">
    <property type="component" value="Unassembled WGS sequence"/>
</dbReference>
<evidence type="ECO:0000313" key="11">
    <source>
        <dbReference type="Proteomes" id="UP000429523"/>
    </source>
</evidence>
<evidence type="ECO:0000313" key="8">
    <source>
        <dbReference type="EMBL" id="KAE9245649.1"/>
    </source>
</evidence>
<evidence type="ECO:0000313" key="19">
    <source>
        <dbReference type="Proteomes" id="UP000486351"/>
    </source>
</evidence>
<dbReference type="InterPro" id="IPR032675">
    <property type="entry name" value="LRR_dom_sf"/>
</dbReference>
<dbReference type="EMBL" id="QXGB01000409">
    <property type="protein sequence ID" value="KAE9216139.1"/>
    <property type="molecule type" value="Genomic_DNA"/>
</dbReference>
<gene>
    <name evidence="9" type="ORF">PF001_g13857</name>
    <name evidence="8" type="ORF">PF002_g7146</name>
    <name evidence="7" type="ORF">PF004_g8394</name>
    <name evidence="6" type="ORF">PF005_g9185</name>
    <name evidence="5" type="ORF">PF006_g8777</name>
    <name evidence="3" type="ORF">PF007_g9985</name>
    <name evidence="10" type="ORF">PF008_g8523</name>
    <name evidence="1" type="ORF">PF009_g10006</name>
    <name evidence="4" type="ORF">PF010_g8983</name>
    <name evidence="2" type="ORF">PF011_g13364</name>
</gene>
<evidence type="ECO:0000313" key="15">
    <source>
        <dbReference type="Proteomes" id="UP000440732"/>
    </source>
</evidence>
<proteinExistence type="predicted"/>
<evidence type="ECO:0000313" key="4">
    <source>
        <dbReference type="EMBL" id="KAE9116389.1"/>
    </source>
</evidence>
<dbReference type="EMBL" id="QXGF01000442">
    <property type="protein sequence ID" value="KAE8940178.1"/>
    <property type="molecule type" value="Genomic_DNA"/>
</dbReference>
<dbReference type="EMBL" id="QXFX01000420">
    <property type="protein sequence ID" value="KAE9116389.1"/>
    <property type="molecule type" value="Genomic_DNA"/>
</dbReference>
<dbReference type="Proteomes" id="UP000476176">
    <property type="component" value="Unassembled WGS sequence"/>
</dbReference>
<dbReference type="Proteomes" id="UP000429523">
    <property type="component" value="Unassembled WGS sequence"/>
</dbReference>
<evidence type="ECO:0000313" key="9">
    <source>
        <dbReference type="EMBL" id="KAE9302788.1"/>
    </source>
</evidence>
<dbReference type="Proteomes" id="UP000437068">
    <property type="component" value="Unassembled WGS sequence"/>
</dbReference>
<evidence type="ECO:0000313" key="17">
    <source>
        <dbReference type="Proteomes" id="UP000460718"/>
    </source>
</evidence>
<evidence type="ECO:0000313" key="1">
    <source>
        <dbReference type="EMBL" id="KAE8940178.1"/>
    </source>
</evidence>
<dbReference type="EMBL" id="QXGC01000389">
    <property type="protein sequence ID" value="KAE9238148.1"/>
    <property type="molecule type" value="Genomic_DNA"/>
</dbReference>
<evidence type="ECO:0000313" key="12">
    <source>
        <dbReference type="Proteomes" id="UP000433483"/>
    </source>
</evidence>
<protein>
    <submittedName>
        <fullName evidence="9">Uncharacterized protein</fullName>
    </submittedName>
</protein>
<evidence type="ECO:0000313" key="3">
    <source>
        <dbReference type="EMBL" id="KAE9115549.1"/>
    </source>
</evidence>
<dbReference type="EMBL" id="QXFW01000819">
    <property type="protein sequence ID" value="KAE9002329.1"/>
    <property type="molecule type" value="Genomic_DNA"/>
</dbReference>
<dbReference type="Proteomes" id="UP000440367">
    <property type="component" value="Unassembled WGS sequence"/>
</dbReference>
<dbReference type="EMBL" id="QXFZ01000460">
    <property type="protein sequence ID" value="KAE9115549.1"/>
    <property type="molecule type" value="Genomic_DNA"/>
</dbReference>
<evidence type="ECO:0000313" key="7">
    <source>
        <dbReference type="EMBL" id="KAE9238148.1"/>
    </source>
</evidence>
<dbReference type="Gene3D" id="3.80.10.10">
    <property type="entry name" value="Ribonuclease Inhibitor"/>
    <property type="match status" value="1"/>
</dbReference>
<comment type="caution">
    <text evidence="9">The sequence shown here is derived from an EMBL/GenBank/DDBJ whole genome shotgun (WGS) entry which is preliminary data.</text>
</comment>
<dbReference type="EMBL" id="QXGA01000406">
    <property type="protein sequence ID" value="KAE9146458.1"/>
    <property type="molecule type" value="Genomic_DNA"/>
</dbReference>
<accession>A0A6A4DAG0</accession>
<dbReference type="EMBL" id="QXGD01000259">
    <property type="protein sequence ID" value="KAE9245649.1"/>
    <property type="molecule type" value="Genomic_DNA"/>
</dbReference>
<dbReference type="Proteomes" id="UP000433483">
    <property type="component" value="Unassembled WGS sequence"/>
</dbReference>
<reference evidence="11 12" key="1">
    <citation type="submission" date="2018-08" db="EMBL/GenBank/DDBJ databases">
        <title>Genomic investigation of the strawberry pathogen Phytophthora fragariae indicates pathogenicity is determined by transcriptional variation in three key races.</title>
        <authorList>
            <person name="Adams T.M."/>
            <person name="Armitage A.D."/>
            <person name="Sobczyk M.K."/>
            <person name="Bates H.J."/>
            <person name="Dunwell J.M."/>
            <person name="Nellist C.F."/>
            <person name="Harrison R.J."/>
        </authorList>
    </citation>
    <scope>NUCLEOTIDE SEQUENCE [LARGE SCALE GENOMIC DNA]</scope>
    <source>
        <strain evidence="9 13">A4</strain>
        <strain evidence="8 14">BC-1</strain>
        <strain evidence="7 18">BC-23</strain>
        <strain evidence="6 12">NOV-27</strain>
        <strain evidence="5 15">NOV-5</strain>
        <strain evidence="3 16">NOV-71</strain>
        <strain evidence="10 19">NOV-77</strain>
        <strain evidence="1 11">NOV-9</strain>
        <strain evidence="4 20">ONT-3</strain>
        <strain evidence="2 17">SCRP245</strain>
    </source>
</reference>
<evidence type="ECO:0000313" key="14">
    <source>
        <dbReference type="Proteomes" id="UP000440367"/>
    </source>
</evidence>
<evidence type="ECO:0000313" key="13">
    <source>
        <dbReference type="Proteomes" id="UP000437068"/>
    </source>
</evidence>
<evidence type="ECO:0000313" key="2">
    <source>
        <dbReference type="EMBL" id="KAE9002329.1"/>
    </source>
</evidence>